<evidence type="ECO:0000256" key="3">
    <source>
        <dbReference type="PIRSR" id="PIRSR000390-1"/>
    </source>
</evidence>
<evidence type="ECO:0000313" key="7">
    <source>
        <dbReference type="Proteomes" id="UP000029723"/>
    </source>
</evidence>
<dbReference type="Gene3D" id="3.40.640.10">
    <property type="entry name" value="Type I PLP-dependent aspartate aminotransferase-like (Major domain)"/>
    <property type="match status" value="1"/>
</dbReference>
<dbReference type="CDD" id="cd00616">
    <property type="entry name" value="AHBA_syn"/>
    <property type="match status" value="1"/>
</dbReference>
<dbReference type="PIRSF" id="PIRSF000390">
    <property type="entry name" value="PLP_StrS"/>
    <property type="match status" value="1"/>
</dbReference>
<organism evidence="6 7">
    <name type="scientific">Hoylesella timonensis S9-PR14</name>
    <dbReference type="NCBI Taxonomy" id="1401062"/>
    <lineage>
        <taxon>Bacteria</taxon>
        <taxon>Pseudomonadati</taxon>
        <taxon>Bacteroidota</taxon>
        <taxon>Bacteroidia</taxon>
        <taxon>Bacteroidales</taxon>
        <taxon>Prevotellaceae</taxon>
        <taxon>Hoylesella</taxon>
    </lineage>
</organism>
<evidence type="ECO:0000256" key="5">
    <source>
        <dbReference type="RuleBase" id="RU004508"/>
    </source>
</evidence>
<dbReference type="InterPro" id="IPR000653">
    <property type="entry name" value="DegT/StrS_aminotransferase"/>
</dbReference>
<feature type="modified residue" description="N6-(pyridoxal phosphate)lysine" evidence="4">
    <location>
        <position position="190"/>
    </location>
</feature>
<dbReference type="Gene3D" id="3.90.1150.10">
    <property type="entry name" value="Aspartate Aminotransferase, domain 1"/>
    <property type="match status" value="1"/>
</dbReference>
<sequence>MIPYLSLQRVTNEHLTEIQQAVNKVIESGWYLQGQAVQTFEKQYAEYIGTRHCVSCANGLDALTLILKAYIELGMMQAGDEIIVPANTYIATILAITANQLVPVLIEPRMDTFQINDTKIEEAITERTRGIMLVHLYGRCAYTEKIGKLCQKYHLQLIEDNAQAHGCRYNGSQRTGSLGDAAAHSFYPGKNLGALGDAGAVTTNDSELANTIRTLANYGSSQKYVFPYKGQNSRMDEIQAAVLSVKLKYLDADNARRSAIAQHYLSNIHHPLLTLPQGCGEDNVWHIFPILTPQRDKLQQYLLQHGIQTVIHYPIPPHQQGAYKEWNHRTYPMTERIHAQELSIPLNQTLTDAEVNTIVNVLNSYPM</sequence>
<dbReference type="Pfam" id="PF01041">
    <property type="entry name" value="DegT_DnrJ_EryC1"/>
    <property type="match status" value="1"/>
</dbReference>
<proteinExistence type="inferred from homology"/>
<protein>
    <submittedName>
        <fullName evidence="6">Aminotransferase</fullName>
    </submittedName>
</protein>
<dbReference type="GO" id="GO:0030170">
    <property type="term" value="F:pyridoxal phosphate binding"/>
    <property type="evidence" value="ECO:0007669"/>
    <property type="project" value="TreeGrafter"/>
</dbReference>
<reference evidence="6 7" key="1">
    <citation type="submission" date="2014-07" db="EMBL/GenBank/DDBJ databases">
        <authorList>
            <person name="McCorrison J."/>
            <person name="Sanka R."/>
            <person name="Torralba M."/>
            <person name="Gillis M."/>
            <person name="Haft D.H."/>
            <person name="Methe B."/>
            <person name="Sutton G."/>
            <person name="Nelson K.E."/>
        </authorList>
    </citation>
    <scope>NUCLEOTIDE SEQUENCE [LARGE SCALE GENOMIC DNA]</scope>
    <source>
        <strain evidence="6 7">S9-PR14</strain>
    </source>
</reference>
<keyword evidence="1 4" id="KW-0663">Pyridoxal phosphate</keyword>
<evidence type="ECO:0000256" key="4">
    <source>
        <dbReference type="PIRSR" id="PIRSR000390-2"/>
    </source>
</evidence>
<dbReference type="AlphaFoldDB" id="A0A098YTZ4"/>
<dbReference type="OrthoDB" id="9810913at2"/>
<dbReference type="SUPFAM" id="SSF53383">
    <property type="entry name" value="PLP-dependent transferases"/>
    <property type="match status" value="1"/>
</dbReference>
<evidence type="ECO:0000256" key="2">
    <source>
        <dbReference type="ARBA" id="ARBA00037999"/>
    </source>
</evidence>
<dbReference type="GO" id="GO:0000271">
    <property type="term" value="P:polysaccharide biosynthetic process"/>
    <property type="evidence" value="ECO:0007669"/>
    <property type="project" value="TreeGrafter"/>
</dbReference>
<comment type="similarity">
    <text evidence="2 5">Belongs to the DegT/DnrJ/EryC1 family.</text>
</comment>
<dbReference type="EMBL" id="JRPQ01000054">
    <property type="protein sequence ID" value="KGI22802.1"/>
    <property type="molecule type" value="Genomic_DNA"/>
</dbReference>
<keyword evidence="6" id="KW-0032">Aminotransferase</keyword>
<dbReference type="GO" id="GO:0008483">
    <property type="term" value="F:transaminase activity"/>
    <property type="evidence" value="ECO:0007669"/>
    <property type="project" value="UniProtKB-KW"/>
</dbReference>
<accession>A0A098YTZ4</accession>
<gene>
    <name evidence="6" type="ORF">HMPREF9304_02355</name>
</gene>
<dbReference type="PANTHER" id="PTHR30244:SF36">
    <property type="entry name" value="3-OXO-GLUCOSE-6-PHOSPHATE:GLUTAMATE AMINOTRANSFERASE"/>
    <property type="match status" value="1"/>
</dbReference>
<dbReference type="PANTHER" id="PTHR30244">
    <property type="entry name" value="TRANSAMINASE"/>
    <property type="match status" value="1"/>
</dbReference>
<evidence type="ECO:0000256" key="1">
    <source>
        <dbReference type="ARBA" id="ARBA00022898"/>
    </source>
</evidence>
<name>A0A098YTZ4_9BACT</name>
<dbReference type="InterPro" id="IPR015424">
    <property type="entry name" value="PyrdxlP-dep_Trfase"/>
</dbReference>
<dbReference type="InterPro" id="IPR015422">
    <property type="entry name" value="PyrdxlP-dep_Trfase_small"/>
</dbReference>
<keyword evidence="6" id="KW-0808">Transferase</keyword>
<dbReference type="Proteomes" id="UP000029723">
    <property type="component" value="Unassembled WGS sequence"/>
</dbReference>
<feature type="active site" description="Proton acceptor" evidence="3">
    <location>
        <position position="190"/>
    </location>
</feature>
<evidence type="ECO:0000313" key="6">
    <source>
        <dbReference type="EMBL" id="KGI22802.1"/>
    </source>
</evidence>
<dbReference type="RefSeq" id="WP_036926185.1">
    <property type="nucleotide sequence ID" value="NZ_JRPQ01000054.1"/>
</dbReference>
<dbReference type="InterPro" id="IPR015421">
    <property type="entry name" value="PyrdxlP-dep_Trfase_major"/>
</dbReference>
<comment type="caution">
    <text evidence="6">The sequence shown here is derived from an EMBL/GenBank/DDBJ whole genome shotgun (WGS) entry which is preliminary data.</text>
</comment>